<reference evidence="1 2" key="2">
    <citation type="journal article" date="2012" name="PLoS ONE">
        <title>An ancient pathway combining carbon dioxide fixation with the generation and utilization of a sodium ion gradient for ATP synthesis.</title>
        <authorList>
            <person name="Poehlein A."/>
            <person name="Schmidt S."/>
            <person name="Kaster A.K."/>
            <person name="Goenrich M."/>
            <person name="Vollmers J."/>
            <person name="Thurmer A."/>
            <person name="Bertsch J."/>
            <person name="Schuchmann K."/>
            <person name="Voigt B."/>
            <person name="Hecker M."/>
            <person name="Daniel R."/>
            <person name="Thauer R.K."/>
            <person name="Gottschalk G."/>
            <person name="Muller V."/>
        </authorList>
    </citation>
    <scope>NUCLEOTIDE SEQUENCE [LARGE SCALE GENOMIC DNA]</scope>
    <source>
        <strain evidence="2">ATCC 29683 / DSM 1030 / JCM 2381 / KCTC 1655 / WB1</strain>
    </source>
</reference>
<evidence type="ECO:0000313" key="2">
    <source>
        <dbReference type="Proteomes" id="UP000007177"/>
    </source>
</evidence>
<protein>
    <submittedName>
        <fullName evidence="1">Uncharacterized protein</fullName>
    </submittedName>
</protein>
<evidence type="ECO:0000313" key="1">
    <source>
        <dbReference type="EMBL" id="AFA46864.1"/>
    </source>
</evidence>
<dbReference type="AlphaFoldDB" id="H6LEF0"/>
<dbReference type="HOGENOM" id="CLU_3057402_0_0_9"/>
<accession>H6LEF0</accession>
<name>H6LEF0_ACEWD</name>
<dbReference type="Proteomes" id="UP000007177">
    <property type="component" value="Chromosome"/>
</dbReference>
<gene>
    <name evidence="1" type="ordered locus">Awo_c00500</name>
</gene>
<proteinExistence type="predicted"/>
<dbReference type="EMBL" id="CP002987">
    <property type="protein sequence ID" value="AFA46864.1"/>
    <property type="molecule type" value="Genomic_DNA"/>
</dbReference>
<reference evidence="2" key="1">
    <citation type="submission" date="2011-07" db="EMBL/GenBank/DDBJ databases">
        <title>Complete genome sequence of Acetobacterium woodii.</title>
        <authorList>
            <person name="Poehlein A."/>
            <person name="Schmidt S."/>
            <person name="Kaster A.-K."/>
            <person name="Goenrich M."/>
            <person name="Vollmers J."/>
            <person name="Thuermer A."/>
            <person name="Gottschalk G."/>
            <person name="Thauer R.K."/>
            <person name="Daniel R."/>
            <person name="Mueller V."/>
        </authorList>
    </citation>
    <scope>NUCLEOTIDE SEQUENCE [LARGE SCALE GENOMIC DNA]</scope>
    <source>
        <strain evidence="2">ATCC 29683 / DSM 1030 / JCM 2381 / KCTC 1655 / WB1</strain>
    </source>
</reference>
<keyword evidence="2" id="KW-1185">Reference proteome</keyword>
<sequence length="53" mass="6309">MLSVSTTTNKTNNFQGIFVAKHHCFIRWFRDNRAITCHRKGGQIKFMCFQKIF</sequence>
<dbReference type="KEGG" id="awo:Awo_c00500"/>
<organism evidence="1 2">
    <name type="scientific">Acetobacterium woodii (strain ATCC 29683 / DSM 1030 / JCM 2381 / KCTC 1655 / WB1)</name>
    <dbReference type="NCBI Taxonomy" id="931626"/>
    <lineage>
        <taxon>Bacteria</taxon>
        <taxon>Bacillati</taxon>
        <taxon>Bacillota</taxon>
        <taxon>Clostridia</taxon>
        <taxon>Eubacteriales</taxon>
        <taxon>Eubacteriaceae</taxon>
        <taxon>Acetobacterium</taxon>
    </lineage>
</organism>